<evidence type="ECO:0008006" key="4">
    <source>
        <dbReference type="Google" id="ProtNLM"/>
    </source>
</evidence>
<evidence type="ECO:0000313" key="3">
    <source>
        <dbReference type="Proteomes" id="UP000199103"/>
    </source>
</evidence>
<name>A0A1H1QWU3_9ACTN</name>
<accession>A0A1H1QWU3</accession>
<dbReference type="STRING" id="630515.SAMN04489812_1419"/>
<dbReference type="Proteomes" id="UP000199103">
    <property type="component" value="Chromosome I"/>
</dbReference>
<gene>
    <name evidence="2" type="ORF">SAMN04489812_1419</name>
</gene>
<proteinExistence type="predicted"/>
<dbReference type="InterPro" id="IPR027304">
    <property type="entry name" value="Trigger_fact/SurA_dom_sf"/>
</dbReference>
<sequence length="184" mass="19457">MKADSKLVRSRSDREATPTRRPATLRLLPLVGATVAAAVLGGCAASPTDVATIGDTTISRDQLNSSLEGARAVGQQFSNDQLLSVMIQGEIADQAATERGITITDADRDKQLNPAVLKVQKARDLAYDLADIQIVTKALGEDEFKKAITRADVEVNPRYGSWDPKQALAVIPGTGSLSRAGQGS</sequence>
<evidence type="ECO:0000256" key="1">
    <source>
        <dbReference type="SAM" id="MobiDB-lite"/>
    </source>
</evidence>
<feature type="compositionally biased region" description="Basic and acidic residues" evidence="1">
    <location>
        <begin position="1"/>
        <end position="18"/>
    </location>
</feature>
<evidence type="ECO:0000313" key="2">
    <source>
        <dbReference type="EMBL" id="SDS27840.1"/>
    </source>
</evidence>
<reference evidence="2 3" key="1">
    <citation type="submission" date="2016-10" db="EMBL/GenBank/DDBJ databases">
        <authorList>
            <person name="de Groot N.N."/>
        </authorList>
    </citation>
    <scope>NUCLEOTIDE SEQUENCE [LARGE SCALE GENOMIC DNA]</scope>
    <source>
        <strain evidence="2 3">DSM 21800</strain>
    </source>
</reference>
<dbReference type="OrthoDB" id="3732432at2"/>
<dbReference type="AlphaFoldDB" id="A0A1H1QWU3"/>
<keyword evidence="3" id="KW-1185">Reference proteome</keyword>
<feature type="region of interest" description="Disordered" evidence="1">
    <location>
        <begin position="1"/>
        <end position="21"/>
    </location>
</feature>
<dbReference type="SUPFAM" id="SSF109998">
    <property type="entry name" value="Triger factor/SurA peptide-binding domain-like"/>
    <property type="match status" value="1"/>
</dbReference>
<organism evidence="2 3">
    <name type="scientific">Microlunatus soli</name>
    <dbReference type="NCBI Taxonomy" id="630515"/>
    <lineage>
        <taxon>Bacteria</taxon>
        <taxon>Bacillati</taxon>
        <taxon>Actinomycetota</taxon>
        <taxon>Actinomycetes</taxon>
        <taxon>Propionibacteriales</taxon>
        <taxon>Propionibacteriaceae</taxon>
        <taxon>Microlunatus</taxon>
    </lineage>
</organism>
<dbReference type="RefSeq" id="WP_157683263.1">
    <property type="nucleotide sequence ID" value="NZ_LT629772.1"/>
</dbReference>
<protein>
    <recommendedName>
        <fullName evidence="4">SurA N-terminal domain-containing protein</fullName>
    </recommendedName>
</protein>
<dbReference type="EMBL" id="LT629772">
    <property type="protein sequence ID" value="SDS27840.1"/>
    <property type="molecule type" value="Genomic_DNA"/>
</dbReference>